<accession>A0A346B2B3</accession>
<dbReference type="EMBL" id="CP029462">
    <property type="protein sequence ID" value="AXL22256.1"/>
    <property type="molecule type" value="Genomic_DNA"/>
</dbReference>
<evidence type="ECO:0000313" key="2">
    <source>
        <dbReference type="EMBL" id="AXL22256.1"/>
    </source>
</evidence>
<gene>
    <name evidence="2" type="ORF">DKB62_12175</name>
</gene>
<evidence type="ECO:0000256" key="1">
    <source>
        <dbReference type="SAM" id="Phobius"/>
    </source>
</evidence>
<evidence type="ECO:0000313" key="3">
    <source>
        <dbReference type="Proteomes" id="UP000254337"/>
    </source>
</evidence>
<keyword evidence="1" id="KW-0812">Transmembrane</keyword>
<organism evidence="2 3">
    <name type="scientific">Megasphaera stantonii</name>
    <dbReference type="NCBI Taxonomy" id="2144175"/>
    <lineage>
        <taxon>Bacteria</taxon>
        <taxon>Bacillati</taxon>
        <taxon>Bacillota</taxon>
        <taxon>Negativicutes</taxon>
        <taxon>Veillonellales</taxon>
        <taxon>Veillonellaceae</taxon>
        <taxon>Megasphaera</taxon>
    </lineage>
</organism>
<reference evidence="2 3" key="1">
    <citation type="submission" date="2018-05" db="EMBL/GenBank/DDBJ databases">
        <title>Complete genome sequence of Megasphaera sp. AJH120T, isolated from the ceca of a chicken.</title>
        <authorList>
            <person name="Maki J."/>
            <person name="Looft T."/>
        </authorList>
    </citation>
    <scope>NUCLEOTIDE SEQUENCE [LARGE SCALE GENOMIC DNA]</scope>
    <source>
        <strain evidence="2 3">AJH120</strain>
    </source>
</reference>
<dbReference type="Proteomes" id="UP000254337">
    <property type="component" value="Chromosome"/>
</dbReference>
<proteinExistence type="predicted"/>
<keyword evidence="3" id="KW-1185">Reference proteome</keyword>
<protein>
    <submittedName>
        <fullName evidence="2">Uncharacterized protein</fullName>
    </submittedName>
</protein>
<feature type="transmembrane region" description="Helical" evidence="1">
    <location>
        <begin position="12"/>
        <end position="30"/>
    </location>
</feature>
<keyword evidence="1" id="KW-1133">Transmembrane helix</keyword>
<keyword evidence="1" id="KW-0472">Membrane</keyword>
<dbReference type="AlphaFoldDB" id="A0A346B2B3"/>
<dbReference type="RefSeq" id="WP_107196611.1">
    <property type="nucleotide sequence ID" value="NZ_CAUWMV010000022.1"/>
</dbReference>
<sequence>MIWKTGNGILRLGIGILLFYVLLTPIPYPYPDTLVVADASVSDEDIVRRIMEQQLTYYTRMGLLYPDRIFAYEIVRIIPTTDATKPKEPLYSVVYSVKNYWQSPAWTAGNGRIGEDHWIRNKSMIYRLVKDGSTYRLAAVGTGL</sequence>
<name>A0A346B2B3_9FIRM</name>
<dbReference type="KEGG" id="meg:DKB62_12175"/>